<keyword evidence="6" id="KW-0999">Mitochondrion inner membrane</keyword>
<accession>A0A5S6QAI6</accession>
<organism evidence="14 15">
    <name type="scientific">Trichuris muris</name>
    <name type="common">Mouse whipworm</name>
    <dbReference type="NCBI Taxonomy" id="70415"/>
    <lineage>
        <taxon>Eukaryota</taxon>
        <taxon>Metazoa</taxon>
        <taxon>Ecdysozoa</taxon>
        <taxon>Nematoda</taxon>
        <taxon>Enoplea</taxon>
        <taxon>Dorylaimia</taxon>
        <taxon>Trichinellida</taxon>
        <taxon>Trichuridae</taxon>
        <taxon>Trichuris</taxon>
    </lineage>
</organism>
<evidence type="ECO:0000256" key="7">
    <source>
        <dbReference type="ARBA" id="ARBA00022837"/>
    </source>
</evidence>
<sequence>MVKLYFMKMENKKLGEAFEPNLGLSSAQVLCLPLTRSGLTEKLLHLAKHRATALSTVSNGGGSDRWSTSRYVEPPLETVDKAVALKPGQILRESTPRDQGFESTLCKPDALYLTAFEMFNRSSEQPARISFEDFFDLISVTRSVQWAPLNVQSDFIRRYFGKDRNNRLGYLEFCQLLRDFHGEQALEAFQRFDSEKKGAISAAQFCEIMSTVKGHMLSDFVRSHLADFFKGHGAQSVTFPVFTAFISLLDKLELVRRIYLTLAKGNLQTALPEKEFLHAAQPYAQVTPLELEILFSFVEMMHTGRREITFEDLTRLQPYPLEGTTYPWPLTTVKAVEKPSERGRLIVAVESLYRFGLGSIGGATGATAVYPIDLVKTRMQNQRSNRSFGELMYRNSWDCFKKVFRYEGFFGLYRGLAPQLAGIIPEKAIKLTVNDFVRDKFTDAGRIPFWAEVLAGGCGGASQVMFTNPVEIVKIRLQTAGEVQTGKLPSLPSVLRQLGFAGLYKGASACFMRDIPFSAIYFPFYAHAKLWFADKDGHNDPWSLFCAAFIAGVPAAGLCTPPDVVKTRLQVPASTGKTHYSGLLDGFREVWREEGFRAFWKGSAARILRSSPQFGVTLMVYELLQRMFFVDFGGTRPAGSERPGAGGSYDKAIDHHPDHIGGYRLARATLAGVQSKFGLFLPTFKAGAKTS</sequence>
<dbReference type="STRING" id="70415.A0A5S6QAI6"/>
<evidence type="ECO:0000256" key="3">
    <source>
        <dbReference type="ARBA" id="ARBA00022448"/>
    </source>
</evidence>
<evidence type="ECO:0000259" key="13">
    <source>
        <dbReference type="PROSITE" id="PS50222"/>
    </source>
</evidence>
<feature type="repeat" description="Solcar" evidence="12">
    <location>
        <begin position="539"/>
        <end position="627"/>
    </location>
</feature>
<evidence type="ECO:0000256" key="2">
    <source>
        <dbReference type="ARBA" id="ARBA00006375"/>
    </source>
</evidence>
<dbReference type="GO" id="GO:0043490">
    <property type="term" value="P:malate-aspartate shuttle"/>
    <property type="evidence" value="ECO:0007669"/>
    <property type="project" value="TreeGrafter"/>
</dbReference>
<keyword evidence="14" id="KW-1185">Reference proteome</keyword>
<keyword evidence="7" id="KW-0106">Calcium</keyword>
<protein>
    <submittedName>
        <fullName evidence="15">EF-hand domain-containing protein</fullName>
    </submittedName>
</protein>
<dbReference type="GO" id="GO:0005509">
    <property type="term" value="F:calcium ion binding"/>
    <property type="evidence" value="ECO:0007669"/>
    <property type="project" value="InterPro"/>
</dbReference>
<evidence type="ECO:0000256" key="1">
    <source>
        <dbReference type="ARBA" id="ARBA00004448"/>
    </source>
</evidence>
<evidence type="ECO:0000256" key="6">
    <source>
        <dbReference type="ARBA" id="ARBA00022792"/>
    </source>
</evidence>
<keyword evidence="5" id="KW-0677">Repeat</keyword>
<feature type="domain" description="EF-hand" evidence="13">
    <location>
        <begin position="180"/>
        <end position="215"/>
    </location>
</feature>
<dbReference type="Gene3D" id="1.50.40.10">
    <property type="entry name" value="Mitochondrial carrier domain"/>
    <property type="match status" value="1"/>
</dbReference>
<evidence type="ECO:0000256" key="11">
    <source>
        <dbReference type="ARBA" id="ARBA00038674"/>
    </source>
</evidence>
<evidence type="ECO:0000256" key="4">
    <source>
        <dbReference type="ARBA" id="ARBA00022692"/>
    </source>
</evidence>
<dbReference type="PANTHER" id="PTHR45678:SF9">
    <property type="entry name" value="CALCIUM-BINDING MITOCHONDRIAL CARRIER PROTEIN ARALAR1"/>
    <property type="match status" value="1"/>
</dbReference>
<dbReference type="SUPFAM" id="SSF47473">
    <property type="entry name" value="EF-hand"/>
    <property type="match status" value="1"/>
</dbReference>
<comment type="similarity">
    <text evidence="2">Belongs to the mitochondrial carrier (TC 2.A.29) family.</text>
</comment>
<dbReference type="Pfam" id="PF00153">
    <property type="entry name" value="Mito_carr"/>
    <property type="match status" value="3"/>
</dbReference>
<dbReference type="InterPro" id="IPR051028">
    <property type="entry name" value="Mito_Solute_Carrier"/>
</dbReference>
<keyword evidence="4 12" id="KW-0812">Transmembrane</keyword>
<evidence type="ECO:0000256" key="9">
    <source>
        <dbReference type="ARBA" id="ARBA00023128"/>
    </source>
</evidence>
<dbReference type="Proteomes" id="UP000046395">
    <property type="component" value="Unassembled WGS sequence"/>
</dbReference>
<reference evidence="15" key="1">
    <citation type="submission" date="2019-12" db="UniProtKB">
        <authorList>
            <consortium name="WormBaseParasite"/>
        </authorList>
    </citation>
    <scope>IDENTIFICATION</scope>
</reference>
<dbReference type="GO" id="GO:0015183">
    <property type="term" value="F:L-aspartate transmembrane transporter activity"/>
    <property type="evidence" value="ECO:0007669"/>
    <property type="project" value="TreeGrafter"/>
</dbReference>
<evidence type="ECO:0000313" key="14">
    <source>
        <dbReference type="Proteomes" id="UP000046395"/>
    </source>
</evidence>
<dbReference type="FunFam" id="1.50.40.10:FF:000004">
    <property type="entry name" value="Calcium-binding mitochondrial carrier protein Aralar1"/>
    <property type="match status" value="1"/>
</dbReference>
<dbReference type="Gene3D" id="1.10.238.10">
    <property type="entry name" value="EF-hand"/>
    <property type="match status" value="1"/>
</dbReference>
<feature type="repeat" description="Solcar" evidence="12">
    <location>
        <begin position="349"/>
        <end position="440"/>
    </location>
</feature>
<comment type="subcellular location">
    <subcellularLocation>
        <location evidence="1">Mitochondrion inner membrane</location>
        <topology evidence="1">Multi-pass membrane protein</topology>
    </subcellularLocation>
</comment>
<dbReference type="InterPro" id="IPR002067">
    <property type="entry name" value="MCP"/>
</dbReference>
<evidence type="ECO:0000256" key="5">
    <source>
        <dbReference type="ARBA" id="ARBA00022737"/>
    </source>
</evidence>
<dbReference type="SUPFAM" id="SSF103506">
    <property type="entry name" value="Mitochondrial carrier"/>
    <property type="match status" value="1"/>
</dbReference>
<dbReference type="InterPro" id="IPR023395">
    <property type="entry name" value="MCP_dom_sf"/>
</dbReference>
<dbReference type="GO" id="GO:0005313">
    <property type="term" value="F:L-glutamate transmembrane transporter activity"/>
    <property type="evidence" value="ECO:0007669"/>
    <property type="project" value="TreeGrafter"/>
</dbReference>
<feature type="repeat" description="Solcar" evidence="12">
    <location>
        <begin position="447"/>
        <end position="531"/>
    </location>
</feature>
<dbReference type="PROSITE" id="PS50222">
    <property type="entry name" value="EF_HAND_2"/>
    <property type="match status" value="1"/>
</dbReference>
<dbReference type="PANTHER" id="PTHR45678">
    <property type="entry name" value="MITOCHONDRIAL 2-OXODICARBOXYLATE CARRIER 1-RELATED"/>
    <property type="match status" value="1"/>
</dbReference>
<evidence type="ECO:0000256" key="12">
    <source>
        <dbReference type="PROSITE-ProRule" id="PRU00282"/>
    </source>
</evidence>
<keyword evidence="3" id="KW-0813">Transport</keyword>
<dbReference type="InterPro" id="IPR018108">
    <property type="entry name" value="MCP_transmembrane"/>
</dbReference>
<dbReference type="PRINTS" id="PR00926">
    <property type="entry name" value="MITOCARRIER"/>
</dbReference>
<comment type="subunit">
    <text evidence="11">Homodimer (via N-terminus).</text>
</comment>
<name>A0A5S6QAI6_TRIMR</name>
<dbReference type="GO" id="GO:0005743">
    <property type="term" value="C:mitochondrial inner membrane"/>
    <property type="evidence" value="ECO:0007669"/>
    <property type="project" value="UniProtKB-SubCell"/>
</dbReference>
<evidence type="ECO:0000256" key="10">
    <source>
        <dbReference type="ARBA" id="ARBA00023136"/>
    </source>
</evidence>
<proteinExistence type="inferred from homology"/>
<dbReference type="InterPro" id="IPR002048">
    <property type="entry name" value="EF_hand_dom"/>
</dbReference>
<evidence type="ECO:0000256" key="8">
    <source>
        <dbReference type="ARBA" id="ARBA00022989"/>
    </source>
</evidence>
<keyword evidence="8" id="KW-1133">Transmembrane helix</keyword>
<evidence type="ECO:0000313" key="15">
    <source>
        <dbReference type="WBParaSite" id="TMUE_1000004219.1"/>
    </source>
</evidence>
<keyword evidence="9" id="KW-0496">Mitochondrion</keyword>
<dbReference type="AlphaFoldDB" id="A0A5S6QAI6"/>
<dbReference type="WBParaSite" id="TMUE_1000004219.1">
    <property type="protein sequence ID" value="TMUE_1000004219.1"/>
    <property type="gene ID" value="WBGene00288379"/>
</dbReference>
<keyword evidence="10 12" id="KW-0472">Membrane</keyword>
<dbReference type="InterPro" id="IPR011992">
    <property type="entry name" value="EF-hand-dom_pair"/>
</dbReference>
<dbReference type="PROSITE" id="PS50920">
    <property type="entry name" value="SOLCAR"/>
    <property type="match status" value="3"/>
</dbReference>